<reference evidence="11 12" key="1">
    <citation type="submission" date="2011-12" db="EMBL/GenBank/DDBJ databases">
        <authorList>
            <person name="Kriszt B."/>
            <person name="Tancsics A."/>
            <person name="Cserhati M."/>
            <person name="Toth A."/>
            <person name="Nagy I."/>
            <person name="Horvath B."/>
            <person name="Tamura T."/>
            <person name="Kukolya J."/>
            <person name="Szoboszlay S."/>
        </authorList>
    </citation>
    <scope>NUCLEOTIDE SEQUENCE [LARGE SCALE GENOMIC DNA]</scope>
    <source>
        <strain evidence="11 12">AK37</strain>
    </source>
</reference>
<evidence type="ECO:0000313" key="12">
    <source>
        <dbReference type="Proteomes" id="UP000005064"/>
    </source>
</evidence>
<dbReference type="Proteomes" id="UP000005064">
    <property type="component" value="Unassembled WGS sequence"/>
</dbReference>
<name>H0JX39_9NOCA</name>
<keyword evidence="4" id="KW-0067">ATP-binding</keyword>
<comment type="similarity">
    <text evidence="5">Belongs to the protein kinase superfamily. STE Ser/Thr protein kinase family. MAP kinase kinase subfamily.</text>
</comment>
<dbReference type="CDD" id="cd14014">
    <property type="entry name" value="STKc_PknB_like"/>
    <property type="match status" value="1"/>
</dbReference>
<dbReference type="PANTHER" id="PTHR48013">
    <property type="entry name" value="DUAL SPECIFICITY MITOGEN-ACTIVATED PROTEIN KINASE KINASE 5-RELATED"/>
    <property type="match status" value="1"/>
</dbReference>
<dbReference type="GO" id="GO:0005524">
    <property type="term" value="F:ATP binding"/>
    <property type="evidence" value="ECO:0007669"/>
    <property type="project" value="UniProtKB-KW"/>
</dbReference>
<dbReference type="EC" id="2.7.12.2" evidence="6"/>
<dbReference type="InterPro" id="IPR011009">
    <property type="entry name" value="Kinase-like_dom_sf"/>
</dbReference>
<evidence type="ECO:0000256" key="6">
    <source>
        <dbReference type="ARBA" id="ARBA00038999"/>
    </source>
</evidence>
<dbReference type="Gene3D" id="1.10.510.10">
    <property type="entry name" value="Transferase(Phosphotransferase) domain 1"/>
    <property type="match status" value="1"/>
</dbReference>
<dbReference type="GO" id="GO:0004674">
    <property type="term" value="F:protein serine/threonine kinase activity"/>
    <property type="evidence" value="ECO:0007669"/>
    <property type="project" value="UniProtKB-KW"/>
</dbReference>
<dbReference type="PANTHER" id="PTHR48013:SF9">
    <property type="entry name" value="DUAL SPECIFICITY MITOGEN-ACTIVATED PROTEIN KINASE KINASE 5"/>
    <property type="match status" value="1"/>
</dbReference>
<comment type="caution">
    <text evidence="11">The sequence shown here is derived from an EMBL/GenBank/DDBJ whole genome shotgun (WGS) entry which is preliminary data.</text>
</comment>
<gene>
    <name evidence="11" type="ORF">AK37_21571</name>
</gene>
<evidence type="ECO:0000256" key="8">
    <source>
        <dbReference type="ARBA" id="ARBA00049299"/>
    </source>
</evidence>
<keyword evidence="1" id="KW-0808">Transferase</keyword>
<keyword evidence="11" id="KW-0723">Serine/threonine-protein kinase</keyword>
<evidence type="ECO:0000256" key="5">
    <source>
        <dbReference type="ARBA" id="ARBA00038035"/>
    </source>
</evidence>
<comment type="catalytic activity">
    <reaction evidence="9">
        <text>L-tyrosyl-[protein] + ATP = O-phospho-L-tyrosyl-[protein] + ADP + H(+)</text>
        <dbReference type="Rhea" id="RHEA:10596"/>
        <dbReference type="Rhea" id="RHEA-COMP:10136"/>
        <dbReference type="Rhea" id="RHEA-COMP:20101"/>
        <dbReference type="ChEBI" id="CHEBI:15378"/>
        <dbReference type="ChEBI" id="CHEBI:30616"/>
        <dbReference type="ChEBI" id="CHEBI:46858"/>
        <dbReference type="ChEBI" id="CHEBI:61978"/>
        <dbReference type="ChEBI" id="CHEBI:456216"/>
        <dbReference type="EC" id="2.7.12.2"/>
    </reaction>
</comment>
<evidence type="ECO:0000313" key="11">
    <source>
        <dbReference type="EMBL" id="EHK81096.1"/>
    </source>
</evidence>
<evidence type="ECO:0000256" key="4">
    <source>
        <dbReference type="ARBA" id="ARBA00022840"/>
    </source>
</evidence>
<sequence>MTDIATALQDMGNAVVHRDIKPQNILFYNGAWCLTDFGIARYAEQATQTVTYKFHGSQPWLAPERWRLETATIKSDVYSLGVVAYQLVTGELPFSGPDFSDQHRNQKPPSPAGASPLLRTLILEMLAKSPAARPAPSKILERLKPISSPTSSNAVSLLQKLTGEAAEKKAAADAAAATAQTKAEQRNELSTSAIHMADEFIGPIVEQLSTLPSTKKIENSNEIRIYFENAQLAITKPKISSWPESQPFDVVCAASISVERTDVQNRWAGRAHSLWYCDAQSPGEYHWFETAFHNLRNSRRLEPYDRLPSDYDAQLAVQRVIHTEQVAVPFTALVSEAVEQFVEKWLLRFAQSIEGTLSQPGCLPEGNVQGSYRN</sequence>
<dbReference type="SUPFAM" id="SSF56112">
    <property type="entry name" value="Protein kinase-like (PK-like)"/>
    <property type="match status" value="1"/>
</dbReference>
<evidence type="ECO:0000256" key="9">
    <source>
        <dbReference type="ARBA" id="ARBA00051693"/>
    </source>
</evidence>
<evidence type="ECO:0000259" key="10">
    <source>
        <dbReference type="PROSITE" id="PS50011"/>
    </source>
</evidence>
<dbReference type="InterPro" id="IPR008271">
    <property type="entry name" value="Ser/Thr_kinase_AS"/>
</dbReference>
<accession>H0JX39</accession>
<proteinExistence type="inferred from homology"/>
<evidence type="ECO:0000256" key="2">
    <source>
        <dbReference type="ARBA" id="ARBA00022741"/>
    </source>
</evidence>
<evidence type="ECO:0000256" key="1">
    <source>
        <dbReference type="ARBA" id="ARBA00022679"/>
    </source>
</evidence>
<dbReference type="Pfam" id="PF00069">
    <property type="entry name" value="Pkinase"/>
    <property type="match status" value="1"/>
</dbReference>
<dbReference type="SMART" id="SM00220">
    <property type="entry name" value="S_TKc"/>
    <property type="match status" value="1"/>
</dbReference>
<comment type="catalytic activity">
    <reaction evidence="8">
        <text>L-threonyl-[protein] + ATP = O-phospho-L-threonyl-[protein] + ADP + H(+)</text>
        <dbReference type="Rhea" id="RHEA:46608"/>
        <dbReference type="Rhea" id="RHEA-COMP:11060"/>
        <dbReference type="Rhea" id="RHEA-COMP:11605"/>
        <dbReference type="ChEBI" id="CHEBI:15378"/>
        <dbReference type="ChEBI" id="CHEBI:30013"/>
        <dbReference type="ChEBI" id="CHEBI:30616"/>
        <dbReference type="ChEBI" id="CHEBI:61977"/>
        <dbReference type="ChEBI" id="CHEBI:456216"/>
        <dbReference type="EC" id="2.7.12.2"/>
    </reaction>
</comment>
<dbReference type="InterPro" id="IPR000719">
    <property type="entry name" value="Prot_kinase_dom"/>
</dbReference>
<protein>
    <recommendedName>
        <fullName evidence="6">mitogen-activated protein kinase kinase</fullName>
        <ecNumber evidence="6">2.7.12.2</ecNumber>
    </recommendedName>
</protein>
<keyword evidence="2" id="KW-0547">Nucleotide-binding</keyword>
<dbReference type="AlphaFoldDB" id="H0JX39"/>
<evidence type="ECO:0000256" key="3">
    <source>
        <dbReference type="ARBA" id="ARBA00022777"/>
    </source>
</evidence>
<dbReference type="PROSITE" id="PS50011">
    <property type="entry name" value="PROTEIN_KINASE_DOM"/>
    <property type="match status" value="1"/>
</dbReference>
<dbReference type="PROSITE" id="PS00108">
    <property type="entry name" value="PROTEIN_KINASE_ST"/>
    <property type="match status" value="1"/>
</dbReference>
<feature type="domain" description="Protein kinase" evidence="10">
    <location>
        <begin position="1"/>
        <end position="147"/>
    </location>
</feature>
<evidence type="ECO:0000256" key="7">
    <source>
        <dbReference type="ARBA" id="ARBA00049014"/>
    </source>
</evidence>
<organism evidence="11 12">
    <name type="scientific">Rhodococcus pyridinivorans AK37</name>
    <dbReference type="NCBI Taxonomy" id="1114960"/>
    <lineage>
        <taxon>Bacteria</taxon>
        <taxon>Bacillati</taxon>
        <taxon>Actinomycetota</taxon>
        <taxon>Actinomycetes</taxon>
        <taxon>Mycobacteriales</taxon>
        <taxon>Nocardiaceae</taxon>
        <taxon>Rhodococcus</taxon>
    </lineage>
</organism>
<comment type="catalytic activity">
    <reaction evidence="7">
        <text>L-seryl-[protein] + ATP = O-phospho-L-seryl-[protein] + ADP + H(+)</text>
        <dbReference type="Rhea" id="RHEA:17989"/>
        <dbReference type="Rhea" id="RHEA-COMP:9863"/>
        <dbReference type="Rhea" id="RHEA-COMP:11604"/>
        <dbReference type="ChEBI" id="CHEBI:15378"/>
        <dbReference type="ChEBI" id="CHEBI:29999"/>
        <dbReference type="ChEBI" id="CHEBI:30616"/>
        <dbReference type="ChEBI" id="CHEBI:83421"/>
        <dbReference type="ChEBI" id="CHEBI:456216"/>
        <dbReference type="EC" id="2.7.12.2"/>
    </reaction>
</comment>
<dbReference type="EMBL" id="AHBW01000057">
    <property type="protein sequence ID" value="EHK81096.1"/>
    <property type="molecule type" value="Genomic_DNA"/>
</dbReference>
<keyword evidence="3 11" id="KW-0418">Kinase</keyword>